<gene>
    <name evidence="1" type="ORF">KY290_005058</name>
</gene>
<evidence type="ECO:0000313" key="2">
    <source>
        <dbReference type="Proteomes" id="UP000826656"/>
    </source>
</evidence>
<sequence length="85" mass="10156">MDNRVYFRSGGKSYDITKFRSKAEVWYDWVESAKHRMMRMVLSWGALGWVCKRLTEASGIRGKAYKSWRCRDFSINFFIAPKFDQ</sequence>
<keyword evidence="2" id="KW-1185">Reference proteome</keyword>
<evidence type="ECO:0000313" key="1">
    <source>
        <dbReference type="EMBL" id="KAH0778631.1"/>
    </source>
</evidence>
<accession>A0ABQ7WD10</accession>
<comment type="caution">
    <text evidence="1">The sequence shown here is derived from an EMBL/GenBank/DDBJ whole genome shotgun (WGS) entry which is preliminary data.</text>
</comment>
<reference evidence="1 2" key="1">
    <citation type="journal article" date="2021" name="bioRxiv">
        <title>Chromosome-scale and haplotype-resolved genome assembly of a tetraploid potato cultivar.</title>
        <authorList>
            <person name="Sun H."/>
            <person name="Jiao W.-B."/>
            <person name="Krause K."/>
            <person name="Campoy J.A."/>
            <person name="Goel M."/>
            <person name="Folz-Donahue K."/>
            <person name="Kukat C."/>
            <person name="Huettel B."/>
            <person name="Schneeberger K."/>
        </authorList>
    </citation>
    <scope>NUCLEOTIDE SEQUENCE [LARGE SCALE GENOMIC DNA]</scope>
    <source>
        <strain evidence="1">SolTubOtavaFocal</strain>
        <tissue evidence="1">Leaves</tissue>
    </source>
</reference>
<organism evidence="1 2">
    <name type="scientific">Solanum tuberosum</name>
    <name type="common">Potato</name>
    <dbReference type="NCBI Taxonomy" id="4113"/>
    <lineage>
        <taxon>Eukaryota</taxon>
        <taxon>Viridiplantae</taxon>
        <taxon>Streptophyta</taxon>
        <taxon>Embryophyta</taxon>
        <taxon>Tracheophyta</taxon>
        <taxon>Spermatophyta</taxon>
        <taxon>Magnoliopsida</taxon>
        <taxon>eudicotyledons</taxon>
        <taxon>Gunneridae</taxon>
        <taxon>Pentapetalae</taxon>
        <taxon>asterids</taxon>
        <taxon>lamiids</taxon>
        <taxon>Solanales</taxon>
        <taxon>Solanaceae</taxon>
        <taxon>Solanoideae</taxon>
        <taxon>Solaneae</taxon>
        <taxon>Solanum</taxon>
    </lineage>
</organism>
<protein>
    <submittedName>
        <fullName evidence="1">Uncharacterized protein</fullName>
    </submittedName>
</protein>
<dbReference type="EMBL" id="JAIVGD010000002">
    <property type="protein sequence ID" value="KAH0778631.1"/>
    <property type="molecule type" value="Genomic_DNA"/>
</dbReference>
<proteinExistence type="predicted"/>
<dbReference type="Proteomes" id="UP000826656">
    <property type="component" value="Unassembled WGS sequence"/>
</dbReference>
<name>A0ABQ7WD10_SOLTU</name>